<evidence type="ECO:0000256" key="4">
    <source>
        <dbReference type="ARBA" id="ARBA00022741"/>
    </source>
</evidence>
<gene>
    <name evidence="8" type="ORF">FOH10_29440</name>
</gene>
<evidence type="ECO:0000259" key="7">
    <source>
        <dbReference type="PROSITE" id="PS50011"/>
    </source>
</evidence>
<evidence type="ECO:0000313" key="9">
    <source>
        <dbReference type="Proteomes" id="UP000317039"/>
    </source>
</evidence>
<dbReference type="AlphaFoldDB" id="A0A516NTM2"/>
<keyword evidence="2 8" id="KW-0723">Serine/threonine-protein kinase</keyword>
<proteinExistence type="predicted"/>
<dbReference type="Gene3D" id="3.30.200.20">
    <property type="entry name" value="Phosphorylase Kinase, domain 1"/>
    <property type="match status" value="1"/>
</dbReference>
<organism evidence="8 9">
    <name type="scientific">Nocardia otitidiscaviarum</name>
    <dbReference type="NCBI Taxonomy" id="1823"/>
    <lineage>
        <taxon>Bacteria</taxon>
        <taxon>Bacillati</taxon>
        <taxon>Actinomycetota</taxon>
        <taxon>Actinomycetes</taxon>
        <taxon>Mycobacteriales</taxon>
        <taxon>Nocardiaceae</taxon>
        <taxon>Nocardia</taxon>
    </lineage>
</organism>
<keyword evidence="3" id="KW-0808">Transferase</keyword>
<keyword evidence="6" id="KW-0067">ATP-binding</keyword>
<dbReference type="KEGG" id="nod:FOH10_29440"/>
<evidence type="ECO:0000256" key="2">
    <source>
        <dbReference type="ARBA" id="ARBA00022527"/>
    </source>
</evidence>
<evidence type="ECO:0000256" key="5">
    <source>
        <dbReference type="ARBA" id="ARBA00022777"/>
    </source>
</evidence>
<reference evidence="8 9" key="1">
    <citation type="submission" date="2019-07" db="EMBL/GenBank/DDBJ databases">
        <title>Complete Genome Sequence and Methylome Analysis of Nocardia otitidis-caviarum NEB252.</title>
        <authorList>
            <person name="Fomenkov A."/>
            <person name="Anton B.P."/>
            <person name="Vincze T."/>
            <person name="Roberts R.J."/>
        </authorList>
    </citation>
    <scope>NUCLEOTIDE SEQUENCE [LARGE SCALE GENOMIC DNA]</scope>
    <source>
        <strain evidence="8 9">NEB252</strain>
    </source>
</reference>
<dbReference type="PANTHER" id="PTHR43289">
    <property type="entry name" value="MITOGEN-ACTIVATED PROTEIN KINASE KINASE KINASE 20-RELATED"/>
    <property type="match status" value="1"/>
</dbReference>
<dbReference type="PANTHER" id="PTHR43289:SF6">
    <property type="entry name" value="SERINE_THREONINE-PROTEIN KINASE NEKL-3"/>
    <property type="match status" value="1"/>
</dbReference>
<accession>A0A516NTM2</accession>
<dbReference type="InterPro" id="IPR011009">
    <property type="entry name" value="Kinase-like_dom_sf"/>
</dbReference>
<dbReference type="Pfam" id="PF00069">
    <property type="entry name" value="Pkinase"/>
    <property type="match status" value="1"/>
</dbReference>
<evidence type="ECO:0000256" key="1">
    <source>
        <dbReference type="ARBA" id="ARBA00012513"/>
    </source>
</evidence>
<keyword evidence="4" id="KW-0547">Nucleotide-binding</keyword>
<dbReference type="Proteomes" id="UP000317039">
    <property type="component" value="Chromosome"/>
</dbReference>
<sequence length="482" mass="52422">MSRVAELTDSEGHTWVYDTGKMLGQGGAGQVFEGLGEDGTAVAVKVVDIGNGKDALRIHSREIEIGRSVAAAPDARHLLVNLGVAIIERTVVIIMPRAETTLERHLEQHGSGLGLDEALSISADITAGLSELAGIGIVHRDIKPGNILRIDGRWVLADFSISRDLADSTATWTRKGEGSTPYMSPEYMLSGIATVRSDLYALGVVLYEMLSGKRPFDSYGDTLRQAVLQNPPPPLPSTVNSALERVVLRLLAKDPAHRYSDARAVEEALDRVRTPLTQWQNRLASAAGGIARARANEVAERERATAAQAAAEDLCTSAILDLHDSMKAMTAAAATVLGDEIQMTVHQLNSIQSWKVRFGDYLLEVTVESRSHFHMQPGFPLVVGSVIAGPRVAKTDSVPMSQRAHSNLFFTPAPHGQGKWVQRIWVAPIAHFNAADPTDNNLWAEIGGEERDLQGLLYHDLPLTPERLWAPFVDLLEKAGRW</sequence>
<feature type="domain" description="Protein kinase" evidence="7">
    <location>
        <begin position="17"/>
        <end position="277"/>
    </location>
</feature>
<dbReference type="SMART" id="SM00220">
    <property type="entry name" value="S_TKc"/>
    <property type="match status" value="1"/>
</dbReference>
<dbReference type="GeneID" id="80336483"/>
<evidence type="ECO:0000256" key="3">
    <source>
        <dbReference type="ARBA" id="ARBA00022679"/>
    </source>
</evidence>
<dbReference type="GO" id="GO:0004674">
    <property type="term" value="F:protein serine/threonine kinase activity"/>
    <property type="evidence" value="ECO:0007669"/>
    <property type="project" value="UniProtKB-KW"/>
</dbReference>
<dbReference type="Gene3D" id="1.10.510.10">
    <property type="entry name" value="Transferase(Phosphotransferase) domain 1"/>
    <property type="match status" value="1"/>
</dbReference>
<dbReference type="PROSITE" id="PS50011">
    <property type="entry name" value="PROTEIN_KINASE_DOM"/>
    <property type="match status" value="1"/>
</dbReference>
<name>A0A516NTM2_9NOCA</name>
<evidence type="ECO:0000313" key="8">
    <source>
        <dbReference type="EMBL" id="QDP82243.1"/>
    </source>
</evidence>
<dbReference type="RefSeq" id="WP_143983117.1">
    <property type="nucleotide sequence ID" value="NZ_CP041695.1"/>
</dbReference>
<dbReference type="SUPFAM" id="SSF56112">
    <property type="entry name" value="Protein kinase-like (PK-like)"/>
    <property type="match status" value="1"/>
</dbReference>
<keyword evidence="5 8" id="KW-0418">Kinase</keyword>
<dbReference type="EMBL" id="CP041695">
    <property type="protein sequence ID" value="QDP82243.1"/>
    <property type="molecule type" value="Genomic_DNA"/>
</dbReference>
<dbReference type="CDD" id="cd14014">
    <property type="entry name" value="STKc_PknB_like"/>
    <property type="match status" value="1"/>
</dbReference>
<dbReference type="InterPro" id="IPR000719">
    <property type="entry name" value="Prot_kinase_dom"/>
</dbReference>
<evidence type="ECO:0000256" key="6">
    <source>
        <dbReference type="ARBA" id="ARBA00022840"/>
    </source>
</evidence>
<dbReference type="EC" id="2.7.11.1" evidence="1"/>
<dbReference type="GO" id="GO:0005524">
    <property type="term" value="F:ATP binding"/>
    <property type="evidence" value="ECO:0007669"/>
    <property type="project" value="UniProtKB-KW"/>
</dbReference>
<protein>
    <recommendedName>
        <fullName evidence="1">non-specific serine/threonine protein kinase</fullName>
        <ecNumber evidence="1">2.7.11.1</ecNumber>
    </recommendedName>
</protein>